<comment type="caution">
    <text evidence="5">The sequence shown here is derived from an EMBL/GenBank/DDBJ whole genome shotgun (WGS) entry which is preliminary data.</text>
</comment>
<keyword evidence="2" id="KW-0175">Coiled coil</keyword>
<dbReference type="GO" id="GO:0008270">
    <property type="term" value="F:zinc ion binding"/>
    <property type="evidence" value="ECO:0007669"/>
    <property type="project" value="InterPro"/>
</dbReference>
<feature type="compositionally biased region" description="Polar residues" evidence="3">
    <location>
        <begin position="407"/>
        <end position="416"/>
    </location>
</feature>
<proteinExistence type="predicted"/>
<feature type="region of interest" description="Disordered" evidence="3">
    <location>
        <begin position="342"/>
        <end position="374"/>
    </location>
</feature>
<feature type="compositionally biased region" description="Polar residues" evidence="3">
    <location>
        <begin position="185"/>
        <end position="203"/>
    </location>
</feature>
<feature type="domain" description="Zn(2)-C6 fungal-type" evidence="4">
    <location>
        <begin position="597"/>
        <end position="629"/>
    </location>
</feature>
<feature type="region of interest" description="Disordered" evidence="3">
    <location>
        <begin position="407"/>
        <end position="432"/>
    </location>
</feature>
<dbReference type="Pfam" id="PF00172">
    <property type="entry name" value="Zn_clus"/>
    <property type="match status" value="1"/>
</dbReference>
<feature type="compositionally biased region" description="Polar residues" evidence="3">
    <location>
        <begin position="288"/>
        <end position="297"/>
    </location>
</feature>
<dbReference type="InterPro" id="IPR001138">
    <property type="entry name" value="Zn2Cys6_DnaBD"/>
</dbReference>
<dbReference type="AlphaFoldDB" id="A0A420HLP4"/>
<feature type="region of interest" description="Disordered" evidence="3">
    <location>
        <begin position="147"/>
        <end position="253"/>
    </location>
</feature>
<feature type="region of interest" description="Disordered" evidence="3">
    <location>
        <begin position="622"/>
        <end position="677"/>
    </location>
</feature>
<protein>
    <submittedName>
        <fullName evidence="5">C6 finger domain protein</fullName>
    </submittedName>
</protein>
<evidence type="ECO:0000256" key="2">
    <source>
        <dbReference type="SAM" id="Coils"/>
    </source>
</evidence>
<dbReference type="Proteomes" id="UP000283383">
    <property type="component" value="Unassembled WGS sequence"/>
</dbReference>
<feature type="compositionally biased region" description="Polar residues" evidence="3">
    <location>
        <begin position="356"/>
        <end position="372"/>
    </location>
</feature>
<feature type="compositionally biased region" description="Polar residues" evidence="3">
    <location>
        <begin position="543"/>
        <end position="559"/>
    </location>
</feature>
<keyword evidence="1" id="KW-0539">Nucleus</keyword>
<feature type="compositionally biased region" description="Low complexity" evidence="3">
    <location>
        <begin position="221"/>
        <end position="235"/>
    </location>
</feature>
<evidence type="ECO:0000313" key="5">
    <source>
        <dbReference type="EMBL" id="RKF58340.1"/>
    </source>
</evidence>
<sequence>MDVQDIVQRKSAPSNIIYNKDRSSKTECKESLSPSDSQAPKSVAFELLFTSSPQHRARIPMRVQIYPHDTTDSIVTTVKNFYGLYCSPNCMKGVCFEDEEGNTLIARYENFRNNMIVYVRVINEPIPAVGLYVPSAYLSGSAAPQSYYTSDTHQTLPPPSAHTLSCNSTLSRPTSRTSQKHDCSPNKTNGRRSISANANSVTAKKSRSRSGFKGRGYNLHGNSVDSYNDSSNGYSSEDEAPGSTLAKTKSDQIGSTEISLDNIVEGGRRKRAKFESSELPLFAPTQMPAATSNSSISPARRSEHQRPVIYSQSNPQYPFSNPQLLESPRGIQNGNRQTSMFSTPGAENCRMRGDPSNRQSINSTPSCNSSGIIPTPDPTVGSCMSEEDKDVALQLMRLGEFSNVSQGRTSASTLDDTFSGKADAASSTGATSDCGSDIEFDIPMNHKIKREARPALASGVMNKDYPHPEYNLTNQDNNALSQNNAEYEEKNNETSKAKMKEASTDELLCKSTILKVKCQAAAVGKSRVGTVGTKCKSSKPRSQRASQSKTKKSASNSKPISPASIPPHSRKTSNSSSTFNFQPKICEDEEDLSTKPRCQRCRKSKKGCDRQRPCQRCKDAGLSADQCVSEDEGNGRKGRYGRHMGVPVKKNEQISESTTQSSVAQGNYCSPSKKRKR</sequence>
<gene>
    <name evidence="5" type="ORF">GcM3_182013</name>
</gene>
<reference evidence="5 6" key="1">
    <citation type="journal article" date="2018" name="BMC Genomics">
        <title>Comparative genome analyses reveal sequence features reflecting distinct modes of host-adaptation between dicot and monocot powdery mildew.</title>
        <authorList>
            <person name="Wu Y."/>
            <person name="Ma X."/>
            <person name="Pan Z."/>
            <person name="Kale S.D."/>
            <person name="Song Y."/>
            <person name="King H."/>
            <person name="Zhang Q."/>
            <person name="Presley C."/>
            <person name="Deng X."/>
            <person name="Wei C.I."/>
            <person name="Xiao S."/>
        </authorList>
    </citation>
    <scope>NUCLEOTIDE SEQUENCE [LARGE SCALE GENOMIC DNA]</scope>
    <source>
        <strain evidence="5">UMSG3</strain>
    </source>
</reference>
<dbReference type="SMART" id="SM00066">
    <property type="entry name" value="GAL4"/>
    <property type="match status" value="1"/>
</dbReference>
<dbReference type="CDD" id="cd00067">
    <property type="entry name" value="GAL4"/>
    <property type="match status" value="1"/>
</dbReference>
<keyword evidence="6" id="KW-1185">Reference proteome</keyword>
<name>A0A420HLP4_9PEZI</name>
<dbReference type="EMBL" id="MCBQ01018285">
    <property type="protein sequence ID" value="RKF58340.1"/>
    <property type="molecule type" value="Genomic_DNA"/>
</dbReference>
<evidence type="ECO:0000256" key="3">
    <source>
        <dbReference type="SAM" id="MobiDB-lite"/>
    </source>
</evidence>
<dbReference type="GO" id="GO:0000981">
    <property type="term" value="F:DNA-binding transcription factor activity, RNA polymerase II-specific"/>
    <property type="evidence" value="ECO:0007669"/>
    <property type="project" value="InterPro"/>
</dbReference>
<feature type="coiled-coil region" evidence="2">
    <location>
        <begin position="470"/>
        <end position="497"/>
    </location>
</feature>
<feature type="region of interest" description="Disordered" evidence="3">
    <location>
        <begin position="529"/>
        <end position="580"/>
    </location>
</feature>
<feature type="compositionally biased region" description="Polar residues" evidence="3">
    <location>
        <begin position="654"/>
        <end position="670"/>
    </location>
</feature>
<feature type="compositionally biased region" description="Polar residues" evidence="3">
    <location>
        <begin position="162"/>
        <end position="177"/>
    </location>
</feature>
<feature type="region of interest" description="Disordered" evidence="3">
    <location>
        <begin position="278"/>
        <end position="302"/>
    </location>
</feature>
<evidence type="ECO:0000256" key="1">
    <source>
        <dbReference type="ARBA" id="ARBA00023242"/>
    </source>
</evidence>
<feature type="compositionally biased region" description="Low complexity" evidence="3">
    <location>
        <begin position="419"/>
        <end position="432"/>
    </location>
</feature>
<evidence type="ECO:0000259" key="4">
    <source>
        <dbReference type="PROSITE" id="PS50048"/>
    </source>
</evidence>
<accession>A0A420HLP4</accession>
<organism evidence="5 6">
    <name type="scientific">Golovinomyces cichoracearum</name>
    <dbReference type="NCBI Taxonomy" id="62708"/>
    <lineage>
        <taxon>Eukaryota</taxon>
        <taxon>Fungi</taxon>
        <taxon>Dikarya</taxon>
        <taxon>Ascomycota</taxon>
        <taxon>Pezizomycotina</taxon>
        <taxon>Leotiomycetes</taxon>
        <taxon>Erysiphales</taxon>
        <taxon>Erysiphaceae</taxon>
        <taxon>Golovinomyces</taxon>
    </lineage>
</organism>
<evidence type="ECO:0000313" key="6">
    <source>
        <dbReference type="Proteomes" id="UP000283383"/>
    </source>
</evidence>
<dbReference type="PROSITE" id="PS50048">
    <property type="entry name" value="ZN2_CY6_FUNGAL_2"/>
    <property type="match status" value="1"/>
</dbReference>